<gene>
    <name evidence="8" type="primary">yijE_2</name>
    <name evidence="8" type="ORF">lpari_01111</name>
</gene>
<feature type="transmembrane region" description="Helical" evidence="6">
    <location>
        <begin position="179"/>
        <end position="198"/>
    </location>
</feature>
<evidence type="ECO:0000256" key="2">
    <source>
        <dbReference type="ARBA" id="ARBA00022475"/>
    </source>
</evidence>
<dbReference type="OrthoDB" id="5298131at2"/>
<keyword evidence="3 6" id="KW-0812">Transmembrane</keyword>
<dbReference type="Proteomes" id="UP000095229">
    <property type="component" value="Unassembled WGS sequence"/>
</dbReference>
<evidence type="ECO:0000313" key="8">
    <source>
        <dbReference type="EMBL" id="OEH47923.1"/>
    </source>
</evidence>
<evidence type="ECO:0000256" key="1">
    <source>
        <dbReference type="ARBA" id="ARBA00004651"/>
    </source>
</evidence>
<feature type="transmembrane region" description="Helical" evidence="6">
    <location>
        <begin position="146"/>
        <end position="167"/>
    </location>
</feature>
<feature type="transmembrane region" description="Helical" evidence="6">
    <location>
        <begin position="92"/>
        <end position="110"/>
    </location>
</feature>
<evidence type="ECO:0000256" key="3">
    <source>
        <dbReference type="ARBA" id="ARBA00022692"/>
    </source>
</evidence>
<dbReference type="InterPro" id="IPR000620">
    <property type="entry name" value="EamA_dom"/>
</dbReference>
<keyword evidence="4 6" id="KW-1133">Transmembrane helix</keyword>
<feature type="transmembrane region" description="Helical" evidence="6">
    <location>
        <begin position="204"/>
        <end position="230"/>
    </location>
</feature>
<feature type="domain" description="EamA" evidence="7">
    <location>
        <begin position="148"/>
        <end position="283"/>
    </location>
</feature>
<feature type="transmembrane region" description="Helical" evidence="6">
    <location>
        <begin position="30"/>
        <end position="50"/>
    </location>
</feature>
<feature type="transmembrane region" description="Helical" evidence="6">
    <location>
        <begin position="242"/>
        <end position="261"/>
    </location>
</feature>
<dbReference type="SUPFAM" id="SSF103481">
    <property type="entry name" value="Multidrug resistance efflux transporter EmrE"/>
    <property type="match status" value="2"/>
</dbReference>
<evidence type="ECO:0000256" key="6">
    <source>
        <dbReference type="SAM" id="Phobius"/>
    </source>
</evidence>
<feature type="transmembrane region" description="Helical" evidence="6">
    <location>
        <begin position="117"/>
        <end position="134"/>
    </location>
</feature>
<dbReference type="EMBL" id="LSOG01000036">
    <property type="protein sequence ID" value="OEH47923.1"/>
    <property type="molecule type" value="Genomic_DNA"/>
</dbReference>
<name>A0A1E5JU75_9GAMM</name>
<accession>A0A1E5JU75</accession>
<feature type="domain" description="EamA" evidence="7">
    <location>
        <begin position="3"/>
        <end position="134"/>
    </location>
</feature>
<keyword evidence="9" id="KW-1185">Reference proteome</keyword>
<evidence type="ECO:0000259" key="7">
    <source>
        <dbReference type="Pfam" id="PF00892"/>
    </source>
</evidence>
<evidence type="ECO:0000313" key="9">
    <source>
        <dbReference type="Proteomes" id="UP000095229"/>
    </source>
</evidence>
<comment type="caution">
    <text evidence="8">The sequence shown here is derived from an EMBL/GenBank/DDBJ whole genome shotgun (WGS) entry which is preliminary data.</text>
</comment>
<dbReference type="PANTHER" id="PTHR32322:SF18">
    <property type="entry name" value="S-ADENOSYLMETHIONINE_S-ADENOSYLHOMOCYSTEINE TRANSPORTER"/>
    <property type="match status" value="1"/>
</dbReference>
<dbReference type="PATRIC" id="fig|45071.6.peg.2222"/>
<dbReference type="InterPro" id="IPR050638">
    <property type="entry name" value="AA-Vitamin_Transporters"/>
</dbReference>
<keyword evidence="2" id="KW-1003">Cell membrane</keyword>
<evidence type="ECO:0000256" key="5">
    <source>
        <dbReference type="ARBA" id="ARBA00023136"/>
    </source>
</evidence>
<reference evidence="8 9" key="1">
    <citation type="submission" date="2016-02" db="EMBL/GenBank/DDBJ databases">
        <title>Secondary metabolites in Legionella.</title>
        <authorList>
            <person name="Tobias N.J."/>
            <person name="Bode H.B."/>
        </authorList>
    </citation>
    <scope>NUCLEOTIDE SEQUENCE [LARGE SCALE GENOMIC DNA]</scope>
    <source>
        <strain evidence="8 9">DSM 19216</strain>
    </source>
</reference>
<sequence length="299" mass="33084">MNILLLAFVLLVWGMNWPLMKLAMNFMPPQWFGFTRMIMGSLFLFLLVIIQKKYTFPKRGDIPHLFSVGALQVGLFTVLVNFGLFYNGVGHAVILVYSTPLWVAPIAIIFFNERLNLIKALGLVIGILGIIVLFNPFDFNWSNHNALLGSAALFLSALLWAIAILHVRFVPSQSSILQLMPWHLLVGTIILAISALIFEPHPVIHWTTFSILLNLYIGTIATGLAFWGAVEISKRFPAVTTSLSLTGVPIVGVMCSLLFLGEKPTPSVLISLVMLIIGLVCVILGDYQEKKLKPGLAKE</sequence>
<dbReference type="Pfam" id="PF00892">
    <property type="entry name" value="EamA"/>
    <property type="match status" value="2"/>
</dbReference>
<comment type="subcellular location">
    <subcellularLocation>
        <location evidence="1">Cell membrane</location>
        <topology evidence="1">Multi-pass membrane protein</topology>
    </subcellularLocation>
</comment>
<dbReference type="GO" id="GO:0005886">
    <property type="term" value="C:plasma membrane"/>
    <property type="evidence" value="ECO:0007669"/>
    <property type="project" value="UniProtKB-SubCell"/>
</dbReference>
<protein>
    <submittedName>
        <fullName evidence="8">Putative inner membrane transporter yiJE</fullName>
    </submittedName>
</protein>
<feature type="transmembrane region" description="Helical" evidence="6">
    <location>
        <begin position="267"/>
        <end position="285"/>
    </location>
</feature>
<dbReference type="STRING" id="45071.Lpar_2073"/>
<organism evidence="8 9">
    <name type="scientific">Legionella parisiensis</name>
    <dbReference type="NCBI Taxonomy" id="45071"/>
    <lineage>
        <taxon>Bacteria</taxon>
        <taxon>Pseudomonadati</taxon>
        <taxon>Pseudomonadota</taxon>
        <taxon>Gammaproteobacteria</taxon>
        <taxon>Legionellales</taxon>
        <taxon>Legionellaceae</taxon>
        <taxon>Legionella</taxon>
    </lineage>
</organism>
<dbReference type="RefSeq" id="WP_058517882.1">
    <property type="nucleotide sequence ID" value="NZ_CAAAIE010000010.1"/>
</dbReference>
<dbReference type="PANTHER" id="PTHR32322">
    <property type="entry name" value="INNER MEMBRANE TRANSPORTER"/>
    <property type="match status" value="1"/>
</dbReference>
<feature type="transmembrane region" description="Helical" evidence="6">
    <location>
        <begin position="62"/>
        <end position="86"/>
    </location>
</feature>
<proteinExistence type="predicted"/>
<dbReference type="AlphaFoldDB" id="A0A1E5JU75"/>
<dbReference type="InterPro" id="IPR037185">
    <property type="entry name" value="EmrE-like"/>
</dbReference>
<evidence type="ECO:0000256" key="4">
    <source>
        <dbReference type="ARBA" id="ARBA00022989"/>
    </source>
</evidence>
<keyword evidence="5 6" id="KW-0472">Membrane</keyword>